<dbReference type="EMBL" id="LGTZ01000149">
    <property type="protein sequence ID" value="OJD27001.1"/>
    <property type="molecule type" value="Genomic_DNA"/>
</dbReference>
<proteinExistence type="predicted"/>
<comment type="caution">
    <text evidence="1">The sequence shown here is derived from an EMBL/GenBank/DDBJ whole genome shotgun (WGS) entry which is preliminary data.</text>
</comment>
<protein>
    <submittedName>
        <fullName evidence="1">Uncharacterized protein</fullName>
    </submittedName>
</protein>
<gene>
    <name evidence="1" type="ORF">ACJ73_01598</name>
</gene>
<keyword evidence="2" id="KW-1185">Reference proteome</keyword>
<evidence type="ECO:0000313" key="2">
    <source>
        <dbReference type="Proteomes" id="UP000242791"/>
    </source>
</evidence>
<dbReference type="VEuPathDB" id="FungiDB:ACJ73_01598"/>
<accession>A0A1J9QER3</accession>
<dbReference type="AlphaFoldDB" id="A0A1J9QER3"/>
<feature type="non-terminal residue" evidence="1">
    <location>
        <position position="1"/>
    </location>
</feature>
<reference evidence="1 2" key="1">
    <citation type="submission" date="2015-08" db="EMBL/GenBank/DDBJ databases">
        <title>Emmonsia species relationships and genome sequence.</title>
        <authorList>
            <person name="Cuomo C.A."/>
            <person name="Schwartz I.S."/>
            <person name="Kenyon C."/>
            <person name="De Hoog G.S."/>
            <person name="Govender N.P."/>
            <person name="Botha A."/>
            <person name="Moreno L."/>
            <person name="De Vries M."/>
            <person name="Munoz J.F."/>
            <person name="Stielow J.B."/>
        </authorList>
    </citation>
    <scope>NUCLEOTIDE SEQUENCE [LARGE SCALE GENOMIC DNA]</scope>
    <source>
        <strain evidence="1 2">EI222</strain>
    </source>
</reference>
<evidence type="ECO:0000313" key="1">
    <source>
        <dbReference type="EMBL" id="OJD27001.1"/>
    </source>
</evidence>
<dbReference type="Proteomes" id="UP000242791">
    <property type="component" value="Unassembled WGS sequence"/>
</dbReference>
<sequence>NLPRDNAGLCHAQTQRHIRKNMEVIIKTTSGTVKRDLSQPSAKNEVVETL</sequence>
<organism evidence="1 2">
    <name type="scientific">Blastomyces percursus</name>
    <dbReference type="NCBI Taxonomy" id="1658174"/>
    <lineage>
        <taxon>Eukaryota</taxon>
        <taxon>Fungi</taxon>
        <taxon>Dikarya</taxon>
        <taxon>Ascomycota</taxon>
        <taxon>Pezizomycotina</taxon>
        <taxon>Eurotiomycetes</taxon>
        <taxon>Eurotiomycetidae</taxon>
        <taxon>Onygenales</taxon>
        <taxon>Ajellomycetaceae</taxon>
        <taxon>Blastomyces</taxon>
    </lineage>
</organism>
<name>A0A1J9QER3_9EURO</name>